<dbReference type="AlphaFoldDB" id="G2YMQ5"/>
<dbReference type="InParanoid" id="G2YMQ5"/>
<proteinExistence type="predicted"/>
<protein>
    <submittedName>
        <fullName evidence="1">Uncharacterized protein</fullName>
    </submittedName>
</protein>
<accession>G2YMQ5</accession>
<dbReference type="EMBL" id="FQ790345">
    <property type="protein sequence ID" value="CCD52903.1"/>
    <property type="molecule type" value="Genomic_DNA"/>
</dbReference>
<name>G2YMQ5_BOTF4</name>
<reference evidence="2" key="1">
    <citation type="journal article" date="2011" name="PLoS Genet.">
        <title>Genomic analysis of the necrotrophic fungal pathogens Sclerotinia sclerotiorum and Botrytis cinerea.</title>
        <authorList>
            <person name="Amselem J."/>
            <person name="Cuomo C.A."/>
            <person name="van Kan J.A."/>
            <person name="Viaud M."/>
            <person name="Benito E.P."/>
            <person name="Couloux A."/>
            <person name="Coutinho P.M."/>
            <person name="de Vries R.P."/>
            <person name="Dyer P.S."/>
            <person name="Fillinger S."/>
            <person name="Fournier E."/>
            <person name="Gout L."/>
            <person name="Hahn M."/>
            <person name="Kohn L."/>
            <person name="Lapalu N."/>
            <person name="Plummer K.M."/>
            <person name="Pradier J.M."/>
            <person name="Quevillon E."/>
            <person name="Sharon A."/>
            <person name="Simon A."/>
            <person name="ten Have A."/>
            <person name="Tudzynski B."/>
            <person name="Tudzynski P."/>
            <person name="Wincker P."/>
            <person name="Andrew M."/>
            <person name="Anthouard V."/>
            <person name="Beever R.E."/>
            <person name="Beffa R."/>
            <person name="Benoit I."/>
            <person name="Bouzid O."/>
            <person name="Brault B."/>
            <person name="Chen Z."/>
            <person name="Choquer M."/>
            <person name="Collemare J."/>
            <person name="Cotton P."/>
            <person name="Danchin E.G."/>
            <person name="Da Silva C."/>
            <person name="Gautier A."/>
            <person name="Giraud C."/>
            <person name="Giraud T."/>
            <person name="Gonzalez C."/>
            <person name="Grossetete S."/>
            <person name="Guldener U."/>
            <person name="Henrissat B."/>
            <person name="Howlett B.J."/>
            <person name="Kodira C."/>
            <person name="Kretschmer M."/>
            <person name="Lappartient A."/>
            <person name="Leroch M."/>
            <person name="Levis C."/>
            <person name="Mauceli E."/>
            <person name="Neuveglise C."/>
            <person name="Oeser B."/>
            <person name="Pearson M."/>
            <person name="Poulain J."/>
            <person name="Poussereau N."/>
            <person name="Quesneville H."/>
            <person name="Rascle C."/>
            <person name="Schumacher J."/>
            <person name="Segurens B."/>
            <person name="Sexton A."/>
            <person name="Silva E."/>
            <person name="Sirven C."/>
            <person name="Soanes D.M."/>
            <person name="Talbot N.J."/>
            <person name="Templeton M."/>
            <person name="Yandava C."/>
            <person name="Yarden O."/>
            <person name="Zeng Q."/>
            <person name="Rollins J.A."/>
            <person name="Lebrun M.H."/>
            <person name="Dickman M."/>
        </authorList>
    </citation>
    <scope>NUCLEOTIDE SEQUENCE [LARGE SCALE GENOMIC DNA]</scope>
    <source>
        <strain evidence="2">T4</strain>
    </source>
</reference>
<dbReference type="Proteomes" id="UP000008177">
    <property type="component" value="Unplaced contigs"/>
</dbReference>
<gene>
    <name evidence="1" type="ORF">BofuT4_uP138270.1</name>
</gene>
<organism evidence="1 2">
    <name type="scientific">Botryotinia fuckeliana (strain T4)</name>
    <name type="common">Noble rot fungus</name>
    <name type="synonym">Botrytis cinerea</name>
    <dbReference type="NCBI Taxonomy" id="999810"/>
    <lineage>
        <taxon>Eukaryota</taxon>
        <taxon>Fungi</taxon>
        <taxon>Dikarya</taxon>
        <taxon>Ascomycota</taxon>
        <taxon>Pezizomycotina</taxon>
        <taxon>Leotiomycetes</taxon>
        <taxon>Helotiales</taxon>
        <taxon>Sclerotiniaceae</taxon>
        <taxon>Botrytis</taxon>
    </lineage>
</organism>
<dbReference type="HOGENOM" id="CLU_2941473_0_0_1"/>
<evidence type="ECO:0000313" key="2">
    <source>
        <dbReference type="Proteomes" id="UP000008177"/>
    </source>
</evidence>
<sequence>MSGFIFALTLDRVWSLHSAEDFLVERILNFNYKIGFKVHAAKGNSSHFPFPNQAKLGARG</sequence>
<evidence type="ECO:0000313" key="1">
    <source>
        <dbReference type="EMBL" id="CCD52903.1"/>
    </source>
</evidence>